<dbReference type="GeneID" id="77954704"/>
<evidence type="ECO:0000256" key="1">
    <source>
        <dbReference type="SAM" id="MobiDB-lite"/>
    </source>
</evidence>
<gene>
    <name evidence="2" type="primary">59</name>
    <name evidence="2" type="ORF">SEA_CREWMATE_59</name>
</gene>
<organism evidence="2 3">
    <name type="scientific">Arthrobacter phage Crewmate</name>
    <dbReference type="NCBI Taxonomy" id="2832317"/>
    <lineage>
        <taxon>Viruses</taxon>
        <taxon>Duplodnaviria</taxon>
        <taxon>Heunggongvirae</taxon>
        <taxon>Uroviricota</taxon>
        <taxon>Caudoviricetes</taxon>
        <taxon>Casidaviridae</taxon>
        <taxon>Manhattanvirus</taxon>
        <taxon>Manhattanvirus crewmate</taxon>
    </lineage>
</organism>
<dbReference type="EMBL" id="OL549189">
    <property type="protein sequence ID" value="UIW13326.1"/>
    <property type="molecule type" value="Genomic_DNA"/>
</dbReference>
<evidence type="ECO:0000313" key="3">
    <source>
        <dbReference type="Proteomes" id="UP001200761"/>
    </source>
</evidence>
<keyword evidence="3" id="KW-1185">Reference proteome</keyword>
<reference evidence="2" key="1">
    <citation type="submission" date="2021-11" db="EMBL/GenBank/DDBJ databases">
        <authorList>
            <person name="Furlong K.P."/>
            <person name="Ghanmi N."/>
            <person name="Islam M.S."/>
            <person name="Jung D."/>
            <person name="Madani M.T."/>
            <person name="Petrova A."/>
            <person name="Ristovski M."/>
            <person name="Salikini A."/>
            <person name="Uppal M."/>
            <person name="Tran A."/>
            <person name="Tremblay V."/>
            <person name="Williams E."/>
            <person name="Giles L."/>
            <person name="McCarthy L."/>
            <person name="Wheaton K.A."/>
            <person name="Chan K."/>
            <person name="Rudner A.D."/>
            <person name="Beyer A.R."/>
            <person name="Chong R.A."/>
            <person name="Edgington N.P."/>
            <person name="Freise A.C."/>
            <person name="Garcia Costas A.M."/>
            <person name="Gibb B.P."/>
            <person name="Klyczek K.K."/>
            <person name="Swerdlow S.J."/>
            <person name="Garlena R.A."/>
            <person name="Russell D.A."/>
            <person name="Jacobs-Sera D."/>
            <person name="Hatfull G.F."/>
        </authorList>
    </citation>
    <scope>NUCLEOTIDE SEQUENCE</scope>
</reference>
<name>A0AA48Y4F5_9CAUD</name>
<dbReference type="KEGG" id="vg:77954704"/>
<protein>
    <submittedName>
        <fullName evidence="2">Uncharacterized protein</fullName>
    </submittedName>
</protein>
<accession>A0AA48Y4F5</accession>
<feature type="region of interest" description="Disordered" evidence="1">
    <location>
        <begin position="54"/>
        <end position="85"/>
    </location>
</feature>
<sequence>MSLSLGERQYRHRRYEIRHRMLTLPIPKGGPYERRAERRWKAALRRSIRQHFTTPSLIHNGRKPQCLTPASSPPWPPGPIRTAPR</sequence>
<dbReference type="Proteomes" id="UP001200761">
    <property type="component" value="Segment"/>
</dbReference>
<evidence type="ECO:0000313" key="2">
    <source>
        <dbReference type="EMBL" id="UIW13326.1"/>
    </source>
</evidence>
<dbReference type="RefSeq" id="YP_010678310.1">
    <property type="nucleotide sequence ID" value="NC_071033.1"/>
</dbReference>
<proteinExistence type="predicted"/>